<evidence type="ECO:0008006" key="3">
    <source>
        <dbReference type="Google" id="ProtNLM"/>
    </source>
</evidence>
<reference evidence="2" key="1">
    <citation type="journal article" date="2019" name="Int. J. Syst. Evol. Microbiol.">
        <title>The Global Catalogue of Microorganisms (GCM) 10K type strain sequencing project: providing services to taxonomists for standard genome sequencing and annotation.</title>
        <authorList>
            <consortium name="The Broad Institute Genomics Platform"/>
            <consortium name="The Broad Institute Genome Sequencing Center for Infectious Disease"/>
            <person name="Wu L."/>
            <person name="Ma J."/>
        </authorList>
    </citation>
    <scope>NUCLEOTIDE SEQUENCE [LARGE SCALE GENOMIC DNA]</scope>
    <source>
        <strain evidence="2">CGMCC 1.15420</strain>
    </source>
</reference>
<proteinExistence type="predicted"/>
<dbReference type="EMBL" id="BMIW01000006">
    <property type="protein sequence ID" value="GGF92627.1"/>
    <property type="molecule type" value="Genomic_DNA"/>
</dbReference>
<evidence type="ECO:0000313" key="1">
    <source>
        <dbReference type="EMBL" id="GGF92627.1"/>
    </source>
</evidence>
<protein>
    <recommendedName>
        <fullName evidence="3">Secreted protein</fullName>
    </recommendedName>
</protein>
<accession>A0ABQ1VRH0</accession>
<gene>
    <name evidence="1" type="ORF">GCM10010913_12740</name>
</gene>
<comment type="caution">
    <text evidence="1">The sequence shown here is derived from an EMBL/GenBank/DDBJ whole genome shotgun (WGS) entry which is preliminary data.</text>
</comment>
<name>A0ABQ1VRH0_9BACL</name>
<dbReference type="RefSeq" id="WP_120460612.1">
    <property type="nucleotide sequence ID" value="NZ_KZ987724.1"/>
</dbReference>
<organism evidence="1 2">
    <name type="scientific">Paenibacillus aceti</name>
    <dbReference type="NCBI Taxonomy" id="1820010"/>
    <lineage>
        <taxon>Bacteria</taxon>
        <taxon>Bacillati</taxon>
        <taxon>Bacillota</taxon>
        <taxon>Bacilli</taxon>
        <taxon>Bacillales</taxon>
        <taxon>Paenibacillaceae</taxon>
        <taxon>Paenibacillus</taxon>
    </lineage>
</organism>
<keyword evidence="2" id="KW-1185">Reference proteome</keyword>
<dbReference type="Proteomes" id="UP000608420">
    <property type="component" value="Unassembled WGS sequence"/>
</dbReference>
<evidence type="ECO:0000313" key="2">
    <source>
        <dbReference type="Proteomes" id="UP000608420"/>
    </source>
</evidence>
<sequence>MKKIIIVLASVFLLSNAIWGFMYFKEAKEPLNTNVQIYSLSGEGENWDVINYKIIVSSTSILRGHGSLVYKGEPQNIENSSYYMFEAQEKNKDNIYQTVYVKEVISNNGSVSILNNINDIGSMTSVYSYDELEKDRQNYASSTLTITWNDNEGKLHSETVDLDIDNEIFLK</sequence>